<evidence type="ECO:0000256" key="1">
    <source>
        <dbReference type="SAM" id="MobiDB-lite"/>
    </source>
</evidence>
<protein>
    <submittedName>
        <fullName evidence="2">Hypp130 protein</fullName>
    </submittedName>
</protein>
<accession>A0A8J9VX87</accession>
<evidence type="ECO:0000313" key="2">
    <source>
        <dbReference type="EMBL" id="CAH1226745.1"/>
    </source>
</evidence>
<sequence>MMTGNPEPISTRPNGINPQHRGKPGIVRAPFSNRTPPASRLSPPECTALLAATARPGSVLSPENLRPTTR</sequence>
<dbReference type="EMBL" id="OV696686">
    <property type="protein sequence ID" value="CAH1226745.1"/>
    <property type="molecule type" value="Genomic_DNA"/>
</dbReference>
<keyword evidence="3" id="KW-1185">Reference proteome</keyword>
<evidence type="ECO:0000313" key="3">
    <source>
        <dbReference type="Proteomes" id="UP000838412"/>
    </source>
</evidence>
<gene>
    <name evidence="2" type="primary">Hypp130</name>
    <name evidence="2" type="ORF">BLAG_LOCUS347</name>
</gene>
<proteinExistence type="predicted"/>
<feature type="region of interest" description="Disordered" evidence="1">
    <location>
        <begin position="1"/>
        <end position="45"/>
    </location>
</feature>
<name>A0A8J9VX87_BRALA</name>
<reference evidence="2" key="1">
    <citation type="submission" date="2022-01" db="EMBL/GenBank/DDBJ databases">
        <authorList>
            <person name="Braso-Vives M."/>
        </authorList>
    </citation>
    <scope>NUCLEOTIDE SEQUENCE</scope>
</reference>
<organism evidence="2 3">
    <name type="scientific">Branchiostoma lanceolatum</name>
    <name type="common">Common lancelet</name>
    <name type="synonym">Amphioxus lanceolatum</name>
    <dbReference type="NCBI Taxonomy" id="7740"/>
    <lineage>
        <taxon>Eukaryota</taxon>
        <taxon>Metazoa</taxon>
        <taxon>Chordata</taxon>
        <taxon>Cephalochordata</taxon>
        <taxon>Leptocardii</taxon>
        <taxon>Amphioxiformes</taxon>
        <taxon>Branchiostomatidae</taxon>
        <taxon>Branchiostoma</taxon>
    </lineage>
</organism>
<dbReference type="OrthoDB" id="10580709at2759"/>
<dbReference type="Proteomes" id="UP000838412">
    <property type="component" value="Chromosome 1"/>
</dbReference>
<dbReference type="AlphaFoldDB" id="A0A8J9VX87"/>